<dbReference type="InterPro" id="IPR054577">
    <property type="entry name" value="OBP47-like_dom"/>
</dbReference>
<feature type="domain" description="OBP47-like" evidence="6">
    <location>
        <begin position="39"/>
        <end position="175"/>
    </location>
</feature>
<dbReference type="PANTHER" id="PTHR21066:SF3">
    <property type="entry name" value="IP02236P"/>
    <property type="match status" value="1"/>
</dbReference>
<protein>
    <recommendedName>
        <fullName evidence="6">OBP47-like domain-containing protein</fullName>
    </recommendedName>
</protein>
<dbReference type="AlphaFoldDB" id="A0A9N9RM82"/>
<dbReference type="Pfam" id="PF22651">
    <property type="entry name" value="OBP47_like"/>
    <property type="match status" value="1"/>
</dbReference>
<evidence type="ECO:0000256" key="2">
    <source>
        <dbReference type="ARBA" id="ARBA00008098"/>
    </source>
</evidence>
<evidence type="ECO:0000256" key="3">
    <source>
        <dbReference type="ARBA" id="ARBA00022448"/>
    </source>
</evidence>
<dbReference type="InterPro" id="IPR052295">
    <property type="entry name" value="Odorant-binding_protein"/>
</dbReference>
<evidence type="ECO:0000256" key="1">
    <source>
        <dbReference type="ARBA" id="ARBA00004613"/>
    </source>
</evidence>
<organism evidence="7 8">
    <name type="scientific">Chironomus riparius</name>
    <dbReference type="NCBI Taxonomy" id="315576"/>
    <lineage>
        <taxon>Eukaryota</taxon>
        <taxon>Metazoa</taxon>
        <taxon>Ecdysozoa</taxon>
        <taxon>Arthropoda</taxon>
        <taxon>Hexapoda</taxon>
        <taxon>Insecta</taxon>
        <taxon>Pterygota</taxon>
        <taxon>Neoptera</taxon>
        <taxon>Endopterygota</taxon>
        <taxon>Diptera</taxon>
        <taxon>Nematocera</taxon>
        <taxon>Chironomoidea</taxon>
        <taxon>Chironomidae</taxon>
        <taxon>Chironominae</taxon>
        <taxon>Chironomus</taxon>
    </lineage>
</organism>
<keyword evidence="4" id="KW-0964">Secreted</keyword>
<keyword evidence="8" id="KW-1185">Reference proteome</keyword>
<dbReference type="PANTHER" id="PTHR21066">
    <property type="entry name" value="ODORANT-BINDING PROTEIN 59A-RELATED"/>
    <property type="match status" value="1"/>
</dbReference>
<dbReference type="GO" id="GO:0005576">
    <property type="term" value="C:extracellular region"/>
    <property type="evidence" value="ECO:0007669"/>
    <property type="project" value="UniProtKB-SubCell"/>
</dbReference>
<dbReference type="Gene3D" id="1.10.238.270">
    <property type="match status" value="1"/>
</dbReference>
<evidence type="ECO:0000256" key="5">
    <source>
        <dbReference type="SAM" id="SignalP"/>
    </source>
</evidence>
<feature type="chain" id="PRO_5040452516" description="OBP47-like domain-containing protein" evidence="5">
    <location>
        <begin position="22"/>
        <end position="183"/>
    </location>
</feature>
<comment type="similarity">
    <text evidence="2">Belongs to the PBP/GOBP family.</text>
</comment>
<feature type="signal peptide" evidence="5">
    <location>
        <begin position="1"/>
        <end position="21"/>
    </location>
</feature>
<dbReference type="OrthoDB" id="7730192at2759"/>
<accession>A0A9N9RM82</accession>
<evidence type="ECO:0000259" key="6">
    <source>
        <dbReference type="Pfam" id="PF22651"/>
    </source>
</evidence>
<sequence>MSRLIFGISIIFAIFIIAVKSQNCGPTPQVLPETCCSIPQFFDDTDLIKCKTARTSRAKRFATSRMELGTCYLDCVFETTNITFSGGRVLNTHVLLKILLKETPNEPQATQVITNAVSQCINDLNTGVLKIRNPTVSNCSTIPSAIMICIHKNFFMNCPTNRFFNSLPCMQLKDYLKRCPIGI</sequence>
<evidence type="ECO:0000313" key="7">
    <source>
        <dbReference type="EMBL" id="CAG9799523.1"/>
    </source>
</evidence>
<keyword evidence="3" id="KW-0813">Transport</keyword>
<gene>
    <name evidence="7" type="ORF">CHIRRI_LOCUS2488</name>
</gene>
<keyword evidence="5" id="KW-0732">Signal</keyword>
<evidence type="ECO:0000313" key="8">
    <source>
        <dbReference type="Proteomes" id="UP001153620"/>
    </source>
</evidence>
<dbReference type="Proteomes" id="UP001153620">
    <property type="component" value="Chromosome 1"/>
</dbReference>
<dbReference type="EMBL" id="OU895877">
    <property type="protein sequence ID" value="CAG9799523.1"/>
    <property type="molecule type" value="Genomic_DNA"/>
</dbReference>
<proteinExistence type="inferred from homology"/>
<comment type="subcellular location">
    <subcellularLocation>
        <location evidence="1">Secreted</location>
    </subcellularLocation>
</comment>
<evidence type="ECO:0000256" key="4">
    <source>
        <dbReference type="ARBA" id="ARBA00022525"/>
    </source>
</evidence>
<reference evidence="7" key="1">
    <citation type="submission" date="2022-01" db="EMBL/GenBank/DDBJ databases">
        <authorList>
            <person name="King R."/>
        </authorList>
    </citation>
    <scope>NUCLEOTIDE SEQUENCE</scope>
</reference>
<reference evidence="7" key="2">
    <citation type="submission" date="2022-10" db="EMBL/GenBank/DDBJ databases">
        <authorList>
            <consortium name="ENA_rothamsted_submissions"/>
            <consortium name="culmorum"/>
            <person name="King R."/>
        </authorList>
    </citation>
    <scope>NUCLEOTIDE SEQUENCE</scope>
</reference>
<name>A0A9N9RM82_9DIPT</name>